<gene>
    <name evidence="1" type="ORF">MSZNOR_1578</name>
</gene>
<accession>A0ABN8X0R5</accession>
<sequence length="59" mass="6522">MILNRSKSYLLVGIAAALLFVISPGAWPRGYAGKRIFPTTLAIEDPFVMDEFSVLTSYI</sequence>
<evidence type="ECO:0000313" key="1">
    <source>
        <dbReference type="EMBL" id="CAI8800242.1"/>
    </source>
</evidence>
<proteinExistence type="predicted"/>
<reference evidence="1 2" key="1">
    <citation type="submission" date="2023-03" db="EMBL/GenBank/DDBJ databases">
        <authorList>
            <person name="Pearce D."/>
        </authorList>
    </citation>
    <scope>NUCLEOTIDE SEQUENCE [LARGE SCALE GENOMIC DNA]</scope>
    <source>
        <strain evidence="1">Msz</strain>
    </source>
</reference>
<dbReference type="Proteomes" id="UP001162030">
    <property type="component" value="Chromosome"/>
</dbReference>
<keyword evidence="2" id="KW-1185">Reference proteome</keyword>
<protein>
    <submittedName>
        <fullName evidence="1">Uncharacterized protein</fullName>
    </submittedName>
</protein>
<dbReference type="EMBL" id="OX458333">
    <property type="protein sequence ID" value="CAI8800242.1"/>
    <property type="molecule type" value="Genomic_DNA"/>
</dbReference>
<dbReference type="RefSeq" id="WP_026610809.1">
    <property type="nucleotide sequence ID" value="NZ_OX458333.1"/>
</dbReference>
<name>A0ABN8X0R5_9GAMM</name>
<organism evidence="1 2">
    <name type="scientific">Methylocaldum szegediense</name>
    <dbReference type="NCBI Taxonomy" id="73780"/>
    <lineage>
        <taxon>Bacteria</taxon>
        <taxon>Pseudomonadati</taxon>
        <taxon>Pseudomonadota</taxon>
        <taxon>Gammaproteobacteria</taxon>
        <taxon>Methylococcales</taxon>
        <taxon>Methylococcaceae</taxon>
        <taxon>Methylocaldum</taxon>
    </lineage>
</organism>
<evidence type="ECO:0000313" key="2">
    <source>
        <dbReference type="Proteomes" id="UP001162030"/>
    </source>
</evidence>